<organism evidence="5 6">
    <name type="scientific">Crassaminicella indica</name>
    <dbReference type="NCBI Taxonomy" id="2855394"/>
    <lineage>
        <taxon>Bacteria</taxon>
        <taxon>Bacillati</taxon>
        <taxon>Bacillota</taxon>
        <taxon>Clostridia</taxon>
        <taxon>Eubacteriales</taxon>
        <taxon>Clostridiaceae</taxon>
        <taxon>Crassaminicella</taxon>
    </lineage>
</organism>
<keyword evidence="1 3" id="KW-0413">Isomerase</keyword>
<dbReference type="InterPro" id="IPR050343">
    <property type="entry name" value="RsuA_PseudoU_synthase"/>
</dbReference>
<dbReference type="CDD" id="cd00165">
    <property type="entry name" value="S4"/>
    <property type="match status" value="1"/>
</dbReference>
<evidence type="ECO:0000256" key="1">
    <source>
        <dbReference type="ARBA" id="ARBA00023235"/>
    </source>
</evidence>
<dbReference type="PROSITE" id="PS50889">
    <property type="entry name" value="S4"/>
    <property type="match status" value="1"/>
</dbReference>
<evidence type="ECO:0000256" key="3">
    <source>
        <dbReference type="RuleBase" id="RU003887"/>
    </source>
</evidence>
<dbReference type="PROSITE" id="PS01149">
    <property type="entry name" value="PSI_RSU"/>
    <property type="match status" value="1"/>
</dbReference>
<evidence type="ECO:0000259" key="4">
    <source>
        <dbReference type="SMART" id="SM00363"/>
    </source>
</evidence>
<dbReference type="NCBIfam" id="TIGR00093">
    <property type="entry name" value="pseudouridine synthase"/>
    <property type="match status" value="1"/>
</dbReference>
<gene>
    <name evidence="5" type="ORF">KVH43_12015</name>
</gene>
<dbReference type="PANTHER" id="PTHR47683:SF2">
    <property type="entry name" value="RNA-BINDING S4 DOMAIN-CONTAINING PROTEIN"/>
    <property type="match status" value="1"/>
</dbReference>
<keyword evidence="6" id="KW-1185">Reference proteome</keyword>
<dbReference type="Pfam" id="PF00849">
    <property type="entry name" value="PseudoU_synth_2"/>
    <property type="match status" value="1"/>
</dbReference>
<dbReference type="InterPro" id="IPR006145">
    <property type="entry name" value="PsdUridine_synth_RsuA/RluA"/>
</dbReference>
<feature type="domain" description="RNA-binding S4" evidence="4">
    <location>
        <begin position="1"/>
        <end position="63"/>
    </location>
</feature>
<dbReference type="InterPro" id="IPR002942">
    <property type="entry name" value="S4_RNA-bd"/>
</dbReference>
<dbReference type="Pfam" id="PF01479">
    <property type="entry name" value="S4"/>
    <property type="match status" value="1"/>
</dbReference>
<name>A0ABX8RB74_9CLOT</name>
<sequence length="236" mass="27219">MRLQKYIAHSGVASRRKAEELIKLGRVKVNNKVIKDMGVIVDPHKDIVSVDQKIIHLEKNKIYIMLNKPEGYVTTLSDEFNRPTVVDLIKNIQERIYPVGRLDYATSGLLIMTNDGDLSYRLTHPKHKIKKTYIAKIKGILNKKELACFQTGIDIGGYITAPAFIEVLKKERATSLVKVMIHEGKNRQIRRMFEKINHPVLQLKRIAIGKINLENLQKGKWRYLTETEIKYLKSCI</sequence>
<evidence type="ECO:0000313" key="6">
    <source>
        <dbReference type="Proteomes" id="UP000886818"/>
    </source>
</evidence>
<comment type="similarity">
    <text evidence="3">Belongs to the pseudouridine synthase RsuA family.</text>
</comment>
<keyword evidence="2" id="KW-0694">RNA-binding</keyword>
<dbReference type="RefSeq" id="WP_218282758.1">
    <property type="nucleotide sequence ID" value="NZ_CP078093.1"/>
</dbReference>
<dbReference type="InterPro" id="IPR000748">
    <property type="entry name" value="PsdUridine_synth_RsuA/RluB/E/F"/>
</dbReference>
<dbReference type="SMART" id="SM00363">
    <property type="entry name" value="S4"/>
    <property type="match status" value="1"/>
</dbReference>
<protein>
    <recommendedName>
        <fullName evidence="3">Pseudouridine synthase</fullName>
        <ecNumber evidence="3">5.4.99.-</ecNumber>
    </recommendedName>
</protein>
<evidence type="ECO:0000313" key="5">
    <source>
        <dbReference type="EMBL" id="QXM06061.1"/>
    </source>
</evidence>
<dbReference type="PANTHER" id="PTHR47683">
    <property type="entry name" value="PSEUDOURIDINE SYNTHASE FAMILY PROTEIN-RELATED"/>
    <property type="match status" value="1"/>
</dbReference>
<dbReference type="EC" id="5.4.99.-" evidence="3"/>
<dbReference type="InterPro" id="IPR018496">
    <property type="entry name" value="PsdUridine_synth_RsuA/RluB_CS"/>
</dbReference>
<proteinExistence type="inferred from homology"/>
<dbReference type="EMBL" id="CP078093">
    <property type="protein sequence ID" value="QXM06061.1"/>
    <property type="molecule type" value="Genomic_DNA"/>
</dbReference>
<evidence type="ECO:0000256" key="2">
    <source>
        <dbReference type="PROSITE-ProRule" id="PRU00182"/>
    </source>
</evidence>
<accession>A0ABX8RB74</accession>
<dbReference type="Proteomes" id="UP000886818">
    <property type="component" value="Chromosome"/>
</dbReference>
<reference evidence="5" key="1">
    <citation type="submission" date="2021-07" db="EMBL/GenBank/DDBJ databases">
        <title>Complete genome sequence of Crassaminicella sp. 143-21, isolated from a deep-sea hydrothermal vent.</title>
        <authorList>
            <person name="Li X."/>
        </authorList>
    </citation>
    <scope>NUCLEOTIDE SEQUENCE</scope>
    <source>
        <strain evidence="5">143-21</strain>
    </source>
</reference>
<dbReference type="CDD" id="cd02870">
    <property type="entry name" value="PseudoU_synth_RsuA_like"/>
    <property type="match status" value="1"/>
</dbReference>